<reference evidence="1 2" key="1">
    <citation type="submission" date="2015-12" db="EMBL/GenBank/DDBJ databases">
        <title>Draft genome sequence of Mesorhizobium sp. UFLA 01-765, a multitolerant efficient symbiont and plant-growth promoting strain isolated from Zn-mining soil using Leucaena leucocephala as a trap plant.</title>
        <authorList>
            <person name="Rangel W.M."/>
            <person name="Thijs S."/>
            <person name="Longatti S.M."/>
            <person name="Moreira F.M."/>
            <person name="Weyens N."/>
            <person name="Vangronsveld J."/>
            <person name="Van Hamme J.D."/>
            <person name="Bottos E.M."/>
            <person name="Rineau F."/>
        </authorList>
    </citation>
    <scope>NUCLEOTIDE SEQUENCE [LARGE SCALE GENOMIC DNA]</scope>
    <source>
        <strain evidence="1 2">UFLA 01-765</strain>
    </source>
</reference>
<protein>
    <submittedName>
        <fullName evidence="1">Uncharacterized protein</fullName>
    </submittedName>
</protein>
<accession>A0A101KQK7</accession>
<dbReference type="Proteomes" id="UP000053176">
    <property type="component" value="Unassembled WGS sequence"/>
</dbReference>
<dbReference type="EMBL" id="LPWA01000120">
    <property type="protein sequence ID" value="KUM25209.1"/>
    <property type="molecule type" value="Genomic_DNA"/>
</dbReference>
<evidence type="ECO:0000313" key="1">
    <source>
        <dbReference type="EMBL" id="KUM25209.1"/>
    </source>
</evidence>
<sequence>MKPDPQPSGLSRGIHFLINPEWTPEQALAVFELLNDLADSIWSHYCVELQELIQEQQRTSTDHSDIENAPSSF</sequence>
<proteinExistence type="predicted"/>
<organism evidence="1 2">
    <name type="scientific">Rhizobium loti</name>
    <name type="common">Mesorhizobium loti</name>
    <dbReference type="NCBI Taxonomy" id="381"/>
    <lineage>
        <taxon>Bacteria</taxon>
        <taxon>Pseudomonadati</taxon>
        <taxon>Pseudomonadota</taxon>
        <taxon>Alphaproteobacteria</taxon>
        <taxon>Hyphomicrobiales</taxon>
        <taxon>Phyllobacteriaceae</taxon>
        <taxon>Mesorhizobium</taxon>
    </lineage>
</organism>
<gene>
    <name evidence="1" type="ORF">AU467_04310</name>
</gene>
<dbReference type="AlphaFoldDB" id="A0A101KQK7"/>
<dbReference type="OrthoDB" id="8910946at2"/>
<name>A0A101KQK7_RHILI</name>
<comment type="caution">
    <text evidence="1">The sequence shown here is derived from an EMBL/GenBank/DDBJ whole genome shotgun (WGS) entry which is preliminary data.</text>
</comment>
<evidence type="ECO:0000313" key="2">
    <source>
        <dbReference type="Proteomes" id="UP000053176"/>
    </source>
</evidence>